<accession>Q0J356</accession>
<evidence type="ECO:0000313" key="3">
    <source>
        <dbReference type="Proteomes" id="UP000000763"/>
    </source>
</evidence>
<evidence type="ECO:0000313" key="2">
    <source>
        <dbReference type="EMBL" id="BAF24609.1"/>
    </source>
</evidence>
<name>Q0J356_ORYSJ</name>
<feature type="compositionally biased region" description="Basic and acidic residues" evidence="1">
    <location>
        <begin position="14"/>
        <end position="28"/>
    </location>
</feature>
<organism evidence="2 3">
    <name type="scientific">Oryza sativa subsp. japonica</name>
    <name type="common">Rice</name>
    <dbReference type="NCBI Taxonomy" id="39947"/>
    <lineage>
        <taxon>Eukaryota</taxon>
        <taxon>Viridiplantae</taxon>
        <taxon>Streptophyta</taxon>
        <taxon>Embryophyta</taxon>
        <taxon>Tracheophyta</taxon>
        <taxon>Spermatophyta</taxon>
        <taxon>Magnoliopsida</taxon>
        <taxon>Liliopsida</taxon>
        <taxon>Poales</taxon>
        <taxon>Poaceae</taxon>
        <taxon>BOP clade</taxon>
        <taxon>Oryzoideae</taxon>
        <taxon>Oryzeae</taxon>
        <taxon>Oryzinae</taxon>
        <taxon>Oryza</taxon>
        <taxon>Oryza sativa</taxon>
    </lineage>
</organism>
<dbReference type="AlphaFoldDB" id="Q0J356"/>
<dbReference type="KEGG" id="dosa:Os09g0255800"/>
<feature type="region of interest" description="Disordered" evidence="1">
    <location>
        <begin position="1"/>
        <end position="31"/>
    </location>
</feature>
<gene>
    <name evidence="2" type="ordered locus">Os09g0255800</name>
</gene>
<dbReference type="EMBL" id="AP008215">
    <property type="protein sequence ID" value="BAF24609.1"/>
    <property type="molecule type" value="Genomic_DNA"/>
</dbReference>
<sequence length="136" mass="14373">MATARTACRASTPARRERGRRMVPERSPRYHSMGVRAMRSLSTAVLTLDDVSLRSHFVSAAPPAPATAPPSSFLSAAPSMEAVPPNSFISPAPWTAAATPNSFISTAPSTMPNSFISFGPSMAVAPPNSGEMSIRW</sequence>
<protein>
    <submittedName>
        <fullName evidence="2">Os09g0255800 protein</fullName>
    </submittedName>
</protein>
<reference evidence="3" key="2">
    <citation type="journal article" date="2008" name="Nucleic Acids Res.">
        <title>The rice annotation project database (RAP-DB): 2008 update.</title>
        <authorList>
            <consortium name="The rice annotation project (RAP)"/>
        </authorList>
    </citation>
    <scope>GENOME REANNOTATION</scope>
    <source>
        <strain evidence="3">cv. Nipponbare</strain>
    </source>
</reference>
<dbReference type="Proteomes" id="UP000000763">
    <property type="component" value="Chromosome 9"/>
</dbReference>
<proteinExistence type="predicted"/>
<evidence type="ECO:0000256" key="1">
    <source>
        <dbReference type="SAM" id="MobiDB-lite"/>
    </source>
</evidence>
<reference evidence="2 3" key="1">
    <citation type="journal article" date="2005" name="Nature">
        <title>The map-based sequence of the rice genome.</title>
        <authorList>
            <consortium name="International rice genome sequencing project (IRGSP)"/>
            <person name="Matsumoto T."/>
            <person name="Wu J."/>
            <person name="Kanamori H."/>
            <person name="Katayose Y."/>
            <person name="Fujisawa M."/>
            <person name="Namiki N."/>
            <person name="Mizuno H."/>
            <person name="Yamamoto K."/>
            <person name="Antonio B.A."/>
            <person name="Baba T."/>
            <person name="Sakata K."/>
            <person name="Nagamura Y."/>
            <person name="Aoki H."/>
            <person name="Arikawa K."/>
            <person name="Arita K."/>
            <person name="Bito T."/>
            <person name="Chiden Y."/>
            <person name="Fujitsuka N."/>
            <person name="Fukunaka R."/>
            <person name="Hamada M."/>
            <person name="Harada C."/>
            <person name="Hayashi A."/>
            <person name="Hijishita S."/>
            <person name="Honda M."/>
            <person name="Hosokawa S."/>
            <person name="Ichikawa Y."/>
            <person name="Idonuma A."/>
            <person name="Iijima M."/>
            <person name="Ikeda M."/>
            <person name="Ikeno M."/>
            <person name="Ito K."/>
            <person name="Ito S."/>
            <person name="Ito T."/>
            <person name="Ito Y."/>
            <person name="Ito Y."/>
            <person name="Iwabuchi A."/>
            <person name="Kamiya K."/>
            <person name="Karasawa W."/>
            <person name="Kurita K."/>
            <person name="Katagiri S."/>
            <person name="Kikuta A."/>
            <person name="Kobayashi H."/>
            <person name="Kobayashi N."/>
            <person name="Machita K."/>
            <person name="Maehara T."/>
            <person name="Masukawa M."/>
            <person name="Mizubayashi T."/>
            <person name="Mukai Y."/>
            <person name="Nagasaki H."/>
            <person name="Nagata Y."/>
            <person name="Naito S."/>
            <person name="Nakashima M."/>
            <person name="Nakama Y."/>
            <person name="Nakamichi Y."/>
            <person name="Nakamura M."/>
            <person name="Meguro A."/>
            <person name="Negishi M."/>
            <person name="Ohta I."/>
            <person name="Ohta T."/>
            <person name="Okamoto M."/>
            <person name="Ono N."/>
            <person name="Saji S."/>
            <person name="Sakaguchi M."/>
            <person name="Sakai K."/>
            <person name="Shibata M."/>
            <person name="Shimokawa T."/>
            <person name="Song J."/>
            <person name="Takazaki Y."/>
            <person name="Terasawa K."/>
            <person name="Tsugane M."/>
            <person name="Tsuji K."/>
            <person name="Ueda S."/>
            <person name="Waki K."/>
            <person name="Yamagata H."/>
            <person name="Yamamoto M."/>
            <person name="Yamamoto S."/>
            <person name="Yamane H."/>
            <person name="Yoshiki S."/>
            <person name="Yoshihara R."/>
            <person name="Yukawa K."/>
            <person name="Zhong H."/>
            <person name="Yano M."/>
            <person name="Yuan Q."/>
            <person name="Ouyang S."/>
            <person name="Liu J."/>
            <person name="Jones K.M."/>
            <person name="Gansberger K."/>
            <person name="Moffat K."/>
            <person name="Hill J."/>
            <person name="Bera J."/>
            <person name="Fadrosh D."/>
            <person name="Jin S."/>
            <person name="Johri S."/>
            <person name="Kim M."/>
            <person name="Overton L."/>
            <person name="Reardon M."/>
            <person name="Tsitrin T."/>
            <person name="Vuong H."/>
            <person name="Weaver B."/>
            <person name="Ciecko A."/>
            <person name="Tallon L."/>
            <person name="Jackson J."/>
            <person name="Pai G."/>
            <person name="Aken S.V."/>
            <person name="Utterback T."/>
            <person name="Reidmuller S."/>
            <person name="Feldblyum T."/>
            <person name="Hsiao J."/>
            <person name="Zismann V."/>
            <person name="Iobst S."/>
            <person name="de Vazeille A.R."/>
            <person name="Buell C.R."/>
            <person name="Ying K."/>
            <person name="Li Y."/>
            <person name="Lu T."/>
            <person name="Huang Y."/>
            <person name="Zhao Q."/>
            <person name="Feng Q."/>
            <person name="Zhang L."/>
            <person name="Zhu J."/>
            <person name="Weng Q."/>
            <person name="Mu J."/>
            <person name="Lu Y."/>
            <person name="Fan D."/>
            <person name="Liu Y."/>
            <person name="Guan J."/>
            <person name="Zhang Y."/>
            <person name="Yu S."/>
            <person name="Liu X."/>
            <person name="Zhang Y."/>
            <person name="Hong G."/>
            <person name="Han B."/>
            <person name="Choisne N."/>
            <person name="Demange N."/>
            <person name="Orjeda G."/>
            <person name="Samain S."/>
            <person name="Cattolico L."/>
            <person name="Pelletier E."/>
            <person name="Couloux A."/>
            <person name="Segurens B."/>
            <person name="Wincker P."/>
            <person name="D'Hont A."/>
            <person name="Scarpelli C."/>
            <person name="Weissenbach J."/>
            <person name="Salanoubat M."/>
            <person name="Quetier F."/>
            <person name="Yu Y."/>
            <person name="Kim H.R."/>
            <person name="Rambo T."/>
            <person name="Currie J."/>
            <person name="Collura K."/>
            <person name="Luo M."/>
            <person name="Yang T."/>
            <person name="Ammiraju J.S.S."/>
            <person name="Engler F."/>
            <person name="Soderlund C."/>
            <person name="Wing R.A."/>
            <person name="Palmer L.E."/>
            <person name="de la Bastide M."/>
            <person name="Spiegel L."/>
            <person name="Nascimento L."/>
            <person name="Zutavern T."/>
            <person name="O'Shaughnessy A."/>
            <person name="Dike S."/>
            <person name="Dedhia N."/>
            <person name="Preston R."/>
            <person name="Balija V."/>
            <person name="McCombie W.R."/>
            <person name="Chow T."/>
            <person name="Chen H."/>
            <person name="Chung M."/>
            <person name="Chen C."/>
            <person name="Shaw J."/>
            <person name="Wu H."/>
            <person name="Hsiao K."/>
            <person name="Chao Y."/>
            <person name="Chu M."/>
            <person name="Cheng C."/>
            <person name="Hour A."/>
            <person name="Lee P."/>
            <person name="Lin S."/>
            <person name="Lin Y."/>
            <person name="Liou J."/>
            <person name="Liu S."/>
            <person name="Hsing Y."/>
            <person name="Raghuvanshi S."/>
            <person name="Mohanty A."/>
            <person name="Bharti A.K."/>
            <person name="Gaur A."/>
            <person name="Gupta V."/>
            <person name="Kumar D."/>
            <person name="Ravi V."/>
            <person name="Vij S."/>
            <person name="Kapur A."/>
            <person name="Khurana P."/>
            <person name="Khurana P."/>
            <person name="Khurana J.P."/>
            <person name="Tyagi A.K."/>
            <person name="Gaikwad K."/>
            <person name="Singh A."/>
            <person name="Dalal V."/>
            <person name="Srivastava S."/>
            <person name="Dixit A."/>
            <person name="Pal A.K."/>
            <person name="Ghazi I.A."/>
            <person name="Yadav M."/>
            <person name="Pandit A."/>
            <person name="Bhargava A."/>
            <person name="Sureshbabu K."/>
            <person name="Batra K."/>
            <person name="Sharma T.R."/>
            <person name="Mohapatra T."/>
            <person name="Singh N.K."/>
            <person name="Messing J."/>
            <person name="Nelson A.B."/>
            <person name="Fuks G."/>
            <person name="Kavchok S."/>
            <person name="Keizer G."/>
            <person name="Linton E."/>
            <person name="Llaca V."/>
            <person name="Song R."/>
            <person name="Tanyolac B."/>
            <person name="Young S."/>
            <person name="Ho-Il K."/>
            <person name="Hahn J.H."/>
            <person name="Sangsakoo G."/>
            <person name="Vanavichit A."/>
            <person name="de Mattos Luiz.A.T."/>
            <person name="Zimmer P.D."/>
            <person name="Malone G."/>
            <person name="Dellagostin O."/>
            <person name="de Oliveira A.C."/>
            <person name="Bevan M."/>
            <person name="Bancroft I."/>
            <person name="Minx P."/>
            <person name="Cordum H."/>
            <person name="Wilson R."/>
            <person name="Cheng Z."/>
            <person name="Jin W."/>
            <person name="Jiang J."/>
            <person name="Leong S.A."/>
            <person name="Iwama H."/>
            <person name="Gojobori T."/>
            <person name="Itoh T."/>
            <person name="Niimura Y."/>
            <person name="Fujii Y."/>
            <person name="Habara T."/>
            <person name="Sakai H."/>
            <person name="Sato Y."/>
            <person name="Wilson G."/>
            <person name="Kumar K."/>
            <person name="McCouch S."/>
            <person name="Juretic N."/>
            <person name="Hoen D."/>
            <person name="Wright S."/>
            <person name="Bruskiewich R."/>
            <person name="Bureau T."/>
            <person name="Miyao A."/>
            <person name="Hirochika H."/>
            <person name="Nishikawa T."/>
            <person name="Kadowaki K."/>
            <person name="Sugiura M."/>
            <person name="Burr B."/>
            <person name="Sasaki T."/>
        </authorList>
    </citation>
    <scope>NUCLEOTIDE SEQUENCE [LARGE SCALE GENOMIC DNA]</scope>
    <source>
        <strain evidence="3">cv. Nipponbare</strain>
    </source>
</reference>